<dbReference type="RefSeq" id="WP_085631919.1">
    <property type="nucleotide sequence ID" value="NZ_JAFBWU010000004.1"/>
</dbReference>
<dbReference type="GeneID" id="62642370"/>
<organism evidence="1 3">
    <name type="scientific">Marivita cryptomonadis</name>
    <dbReference type="NCBI Taxonomy" id="505252"/>
    <lineage>
        <taxon>Bacteria</taxon>
        <taxon>Pseudomonadati</taxon>
        <taxon>Pseudomonadota</taxon>
        <taxon>Alphaproteobacteria</taxon>
        <taxon>Rhodobacterales</taxon>
        <taxon>Roseobacteraceae</taxon>
        <taxon>Marivita</taxon>
    </lineage>
</organism>
<sequence>MTPITQAAAIACITLGTGAAAVSVMNEDIPDMTVPELAWAPGQELDGASFFVKAVLDNGAEGETDTLVFKDGAFMSMDCQEYCDFGFSDYQTWVDGDVIHFTTVATCPTAPHRVVWHGQITDGDITVQMSWTTRRWYWTHQINGVAQGSRLPATEDSVSG</sequence>
<evidence type="ECO:0000313" key="1">
    <source>
        <dbReference type="EMBL" id="MBM2412119.1"/>
    </source>
</evidence>
<evidence type="ECO:0000313" key="2">
    <source>
        <dbReference type="EMBL" id="MBM2416787.1"/>
    </source>
</evidence>
<dbReference type="EMBL" id="JAFBXF010000004">
    <property type="protein sequence ID" value="MBM2416787.1"/>
    <property type="molecule type" value="Genomic_DNA"/>
</dbReference>
<proteinExistence type="predicted"/>
<name>A0A9Q2S189_9RHOB</name>
<evidence type="ECO:0000313" key="3">
    <source>
        <dbReference type="Proteomes" id="UP000755667"/>
    </source>
</evidence>
<dbReference type="Proteomes" id="UP000809440">
    <property type="component" value="Unassembled WGS sequence"/>
</dbReference>
<accession>A0A9Q2S189</accession>
<evidence type="ECO:0000313" key="4">
    <source>
        <dbReference type="Proteomes" id="UP000809440"/>
    </source>
</evidence>
<comment type="caution">
    <text evidence="1">The sequence shown here is derived from an EMBL/GenBank/DDBJ whole genome shotgun (WGS) entry which is preliminary data.</text>
</comment>
<dbReference type="Proteomes" id="UP000755667">
    <property type="component" value="Unassembled WGS sequence"/>
</dbReference>
<gene>
    <name evidence="1" type="ORF">JQX41_07395</name>
    <name evidence="2" type="ORF">JQX48_07400</name>
</gene>
<dbReference type="OrthoDB" id="6119866at2"/>
<keyword evidence="4" id="KW-1185">Reference proteome</keyword>
<reference evidence="1 4" key="1">
    <citation type="submission" date="2021-01" db="EMBL/GenBank/DDBJ databases">
        <title>Diatom-associated Roseobacters Show Island Model of Population Structure.</title>
        <authorList>
            <person name="Qu L."/>
            <person name="Feng X."/>
            <person name="Chen Y."/>
            <person name="Li L."/>
            <person name="Wang X."/>
            <person name="Hu Z."/>
            <person name="Wang H."/>
            <person name="Luo H."/>
        </authorList>
    </citation>
    <scope>NUCLEOTIDE SEQUENCE</scope>
    <source>
        <strain evidence="2 4">CC28-63</strain>
        <strain evidence="1">CC28-69</strain>
    </source>
</reference>
<dbReference type="EMBL" id="JAFBXE010000004">
    <property type="protein sequence ID" value="MBM2412119.1"/>
    <property type="molecule type" value="Genomic_DNA"/>
</dbReference>
<dbReference type="AlphaFoldDB" id="A0A9Q2S189"/>
<protein>
    <submittedName>
        <fullName evidence="1">Uncharacterized protein</fullName>
    </submittedName>
</protein>